<proteinExistence type="predicted"/>
<accession>A0A2N9L5K9</accession>
<sequence length="71" mass="7664">MRLRLLSCCKQAVTLKCRAQGHDECNGDVSPIEEIPPGVAGSDNFRFADNPPRIVGSAVTILRHDIDSANS</sequence>
<name>A0A2N9L5K9_9BACT</name>
<gene>
    <name evidence="1" type="ORF">SBA5_1410002</name>
</gene>
<protein>
    <submittedName>
        <fullName evidence="1">Uncharacterized protein</fullName>
    </submittedName>
</protein>
<dbReference type="AlphaFoldDB" id="A0A2N9L5K9"/>
<evidence type="ECO:0000313" key="1">
    <source>
        <dbReference type="EMBL" id="SPE18235.1"/>
    </source>
</evidence>
<reference evidence="2" key="1">
    <citation type="submission" date="2018-02" db="EMBL/GenBank/DDBJ databases">
        <authorList>
            <person name="Hausmann B."/>
        </authorList>
    </citation>
    <scope>NUCLEOTIDE SEQUENCE [LARGE SCALE GENOMIC DNA]</scope>
    <source>
        <strain evidence="2">Peat soil MAG SbA5</strain>
    </source>
</reference>
<evidence type="ECO:0000313" key="2">
    <source>
        <dbReference type="Proteomes" id="UP000239735"/>
    </source>
</evidence>
<dbReference type="Proteomes" id="UP000239735">
    <property type="component" value="Unassembled WGS sequence"/>
</dbReference>
<dbReference type="EMBL" id="OKRB01000048">
    <property type="protein sequence ID" value="SPE18235.1"/>
    <property type="molecule type" value="Genomic_DNA"/>
</dbReference>
<organism evidence="1 2">
    <name type="scientific">Candidatus Sulfuritelmatomonas gaucii</name>
    <dbReference type="NCBI Taxonomy" id="2043161"/>
    <lineage>
        <taxon>Bacteria</taxon>
        <taxon>Pseudomonadati</taxon>
        <taxon>Acidobacteriota</taxon>
        <taxon>Terriglobia</taxon>
        <taxon>Terriglobales</taxon>
        <taxon>Acidobacteriaceae</taxon>
        <taxon>Candidatus Sulfuritelmatomonas</taxon>
    </lineage>
</organism>